<feature type="region of interest" description="Disordered" evidence="1">
    <location>
        <begin position="47"/>
        <end position="66"/>
    </location>
</feature>
<proteinExistence type="predicted"/>
<keyword evidence="3" id="KW-1185">Reference proteome</keyword>
<dbReference type="AlphaFoldDB" id="A0A6L5QMS6"/>
<accession>A0A6L5QMS6</accession>
<organism evidence="2 3">
    <name type="scientific">Duganella alba</name>
    <dbReference type="NCBI Taxonomy" id="2666081"/>
    <lineage>
        <taxon>Bacteria</taxon>
        <taxon>Pseudomonadati</taxon>
        <taxon>Pseudomonadota</taxon>
        <taxon>Betaproteobacteria</taxon>
        <taxon>Burkholderiales</taxon>
        <taxon>Oxalobacteraceae</taxon>
        <taxon>Telluria group</taxon>
        <taxon>Duganella</taxon>
    </lineage>
</organism>
<name>A0A6L5QMS6_9BURK</name>
<dbReference type="EMBL" id="WKJM01000026">
    <property type="protein sequence ID" value="MRX10977.1"/>
    <property type="molecule type" value="Genomic_DNA"/>
</dbReference>
<protein>
    <submittedName>
        <fullName evidence="2">Uncharacterized protein</fullName>
    </submittedName>
</protein>
<reference evidence="2 3" key="1">
    <citation type="submission" date="2019-11" db="EMBL/GenBank/DDBJ databases">
        <title>Novel species isolated from a subtropical stream in China.</title>
        <authorList>
            <person name="Lu H."/>
        </authorList>
    </citation>
    <scope>NUCLEOTIDE SEQUENCE [LARGE SCALE GENOMIC DNA]</scope>
    <source>
        <strain evidence="2 3">FT25W</strain>
    </source>
</reference>
<evidence type="ECO:0000256" key="1">
    <source>
        <dbReference type="SAM" id="MobiDB-lite"/>
    </source>
</evidence>
<dbReference type="Proteomes" id="UP000481037">
    <property type="component" value="Unassembled WGS sequence"/>
</dbReference>
<evidence type="ECO:0000313" key="2">
    <source>
        <dbReference type="EMBL" id="MRX10977.1"/>
    </source>
</evidence>
<feature type="non-terminal residue" evidence="2">
    <location>
        <position position="66"/>
    </location>
</feature>
<evidence type="ECO:0000313" key="3">
    <source>
        <dbReference type="Proteomes" id="UP000481037"/>
    </source>
</evidence>
<comment type="caution">
    <text evidence="2">The sequence shown here is derived from an EMBL/GenBank/DDBJ whole genome shotgun (WGS) entry which is preliminary data.</text>
</comment>
<feature type="compositionally biased region" description="Pro residues" evidence="1">
    <location>
        <begin position="51"/>
        <end position="66"/>
    </location>
</feature>
<gene>
    <name evidence="2" type="ORF">GJ697_24445</name>
</gene>
<sequence>MNQRRAANLGCIVLLHLALLWAVMRPLPSAAPRGERVWIQWLRPLTLRPRTTPPAPPPRPAAQPVS</sequence>